<dbReference type="InterPro" id="IPR036909">
    <property type="entry name" value="Cyt_c-like_dom_sf"/>
</dbReference>
<feature type="domain" description="DUF1588" evidence="4">
    <location>
        <begin position="990"/>
        <end position="1087"/>
    </location>
</feature>
<feature type="domain" description="Cytochrome C Planctomycete-type" evidence="6">
    <location>
        <begin position="197"/>
        <end position="244"/>
    </location>
</feature>
<dbReference type="Pfam" id="PF07637">
    <property type="entry name" value="PSD5"/>
    <property type="match status" value="1"/>
</dbReference>
<protein>
    <recommendedName>
        <fullName evidence="11">DUF1592 domain-containing protein</fullName>
    </recommendedName>
</protein>
<name>A0ABP6Y6M9_9FLAO</name>
<evidence type="ECO:0000259" key="8">
    <source>
        <dbReference type="Pfam" id="PF09990"/>
    </source>
</evidence>
<dbReference type="SUPFAM" id="SSF46626">
    <property type="entry name" value="Cytochrome c"/>
    <property type="match status" value="1"/>
</dbReference>
<dbReference type="EMBL" id="BAABCY010000078">
    <property type="protein sequence ID" value="GAA3578177.1"/>
    <property type="molecule type" value="Genomic_DNA"/>
</dbReference>
<dbReference type="InterPro" id="IPR011478">
    <property type="entry name" value="DUF1585"/>
</dbReference>
<keyword evidence="1" id="KW-0812">Transmembrane</keyword>
<gene>
    <name evidence="9" type="ORF">GCM10022395_28630</name>
</gene>
<dbReference type="InterPro" id="IPR013042">
    <property type="entry name" value="DUF1592"/>
</dbReference>
<organism evidence="9 10">
    <name type="scientific">Snuella lapsa</name>
    <dbReference type="NCBI Taxonomy" id="870481"/>
    <lineage>
        <taxon>Bacteria</taxon>
        <taxon>Pseudomonadati</taxon>
        <taxon>Bacteroidota</taxon>
        <taxon>Flavobacteriia</taxon>
        <taxon>Flavobacteriales</taxon>
        <taxon>Flavobacteriaceae</taxon>
        <taxon>Snuella</taxon>
    </lineage>
</organism>
<evidence type="ECO:0000259" key="6">
    <source>
        <dbReference type="Pfam" id="PF07635"/>
    </source>
</evidence>
<sequence>MLGEIENTFFLFLGRFHPLILHIPIGTLIVLFLMEMISALRPKLNLDAACDILLWFTALSIIPTVIIGFLLAYGGNYNGAELGKHQWLGWFTALVCVWLLVLRHKRPSVQKDQVSKLYRVVLLVNVVLLSLAGHYGGSLTHGANYLTKYMPSGLKTVLGVTPENYGAYMALNNPGDSTSVQAVHYQTKVRPVMEKYCFECHGEDKQKGGIRLDVLHWDMINGPDAEGWHSALDMINSGEMPPEEEPQLQDDERRAVVDWMTKNLEQAAIAKQDADKGVMRRLTKKQYTHSLNELLGVSVNFGDVLPDDGKSKMGFSNNGNILQTSSLHVDYYQKIAREALDKAIVFGDKPEIQKYKVTFGKDIGDGKTGTEYWGYQTAAIKKKDLNIEILNDRGVPFVADTTKQETDPIIALKNKIGIGMRGSASNRYAVVDEGIILSSALPAKEVAPKSWQGPSPNLKMLVKEDFPRTGDFVFRVEASRGYSSWLTEDERLIDLRKDTPAPQSSEAILITAQDVTPTNNLVLRNKRLLMPEDVAAISQANFEYKVPKSGVYQVDLVHPYASDDAMPSYNMNLLGGKKNGMVSKRLYMKEELKDAAQITTPVTLIYLSEGDHKGYIGGKFFVGFSRIVLTPLSEEELSEAAFENEAKKNEQKYKSVNPSIQVFAGSRTDDGMDYKTFGESREVTAPFGESQMFEFEGRLENLPIPLASSQVSGDLANILTLGLWNNHLVKESRFNGPPLLIKSVEFEAPYYPVWPPKSHTEIFFDSPNKANEALYTEEVLTRFMERAFRRELNEGELERYMDFWKEIKDDFDRYEDGIKEVLVAVLCSPNFIYIYEPEKPEKKKSDDQFILASRLSYFLWNSPPDETLKALATEGDLYDELPEQVERMVQDPRITRMVQSFTYEWLRLDRHKSMDTDVHEYADYTRFVKEDMAKETYEFINYILKNNLSILNFIDSDFAMLNQNLAEFYGIEGVQGNEFRPVSLTEEMHRGGLLSQGAFLNGHSDGVQAHPIKRAVWLKEKILGDTPPPPPPNVPELDPETPGFEDLTLKEQLFLHRNKTSCLDCHRKIDPYGVVFENYDAVGRYRLEASNGKSIDSKSKLPDGTEVEGIQGIKDYILRLKKEDFTRSLIEHLYAYALGRDVSFADQETIDGMVEEVIDDEYRFQSVVTQIVLSPSFYKKEPNWFQKIVGL</sequence>
<feature type="transmembrane region" description="Helical" evidence="1">
    <location>
        <begin position="87"/>
        <end position="105"/>
    </location>
</feature>
<feature type="transmembrane region" description="Helical" evidence="1">
    <location>
        <begin position="20"/>
        <end position="40"/>
    </location>
</feature>
<dbReference type="Pfam" id="PF07624">
    <property type="entry name" value="PSD2"/>
    <property type="match status" value="1"/>
</dbReference>
<evidence type="ECO:0000313" key="10">
    <source>
        <dbReference type="Proteomes" id="UP001500954"/>
    </source>
</evidence>
<dbReference type="InterPro" id="IPR013043">
    <property type="entry name" value="DUF1595"/>
</dbReference>
<dbReference type="InterPro" id="IPR013036">
    <property type="entry name" value="DUF1587"/>
</dbReference>
<keyword evidence="1" id="KW-0472">Membrane</keyword>
<dbReference type="Pfam" id="PF09990">
    <property type="entry name" value="DUF2231"/>
    <property type="match status" value="1"/>
</dbReference>
<dbReference type="Pfam" id="PF07631">
    <property type="entry name" value="PSD4"/>
    <property type="match status" value="1"/>
</dbReference>
<accession>A0ABP6Y6M9</accession>
<keyword evidence="10" id="KW-1185">Reference proteome</keyword>
<evidence type="ECO:0000259" key="2">
    <source>
        <dbReference type="Pfam" id="PF07624"/>
    </source>
</evidence>
<feature type="domain" description="DUF1595" evidence="7">
    <location>
        <begin position="776"/>
        <end position="836"/>
    </location>
</feature>
<dbReference type="Proteomes" id="UP001500954">
    <property type="component" value="Unassembled WGS sequence"/>
</dbReference>
<evidence type="ECO:0000259" key="5">
    <source>
        <dbReference type="Pfam" id="PF07631"/>
    </source>
</evidence>
<dbReference type="Pfam" id="PF07626">
    <property type="entry name" value="PSD3"/>
    <property type="match status" value="1"/>
</dbReference>
<feature type="domain" description="DUF1587" evidence="3">
    <location>
        <begin position="280"/>
        <end position="344"/>
    </location>
</feature>
<dbReference type="InterPro" id="IPR011429">
    <property type="entry name" value="Cyt_c_Planctomycete-type"/>
</dbReference>
<feature type="domain" description="DUF2231" evidence="8">
    <location>
        <begin position="16"/>
        <end position="140"/>
    </location>
</feature>
<proteinExistence type="predicted"/>
<dbReference type="InterPro" id="IPR019251">
    <property type="entry name" value="DUF2231_TM"/>
</dbReference>
<evidence type="ECO:0008006" key="11">
    <source>
        <dbReference type="Google" id="ProtNLM"/>
    </source>
</evidence>
<keyword evidence="1" id="KW-1133">Transmembrane helix</keyword>
<feature type="transmembrane region" description="Helical" evidence="1">
    <location>
        <begin position="52"/>
        <end position="75"/>
    </location>
</feature>
<reference evidence="10" key="1">
    <citation type="journal article" date="2019" name="Int. J. Syst. Evol. Microbiol.">
        <title>The Global Catalogue of Microorganisms (GCM) 10K type strain sequencing project: providing services to taxonomists for standard genome sequencing and annotation.</title>
        <authorList>
            <consortium name="The Broad Institute Genomics Platform"/>
            <consortium name="The Broad Institute Genome Sequencing Center for Infectious Disease"/>
            <person name="Wu L."/>
            <person name="Ma J."/>
        </authorList>
    </citation>
    <scope>NUCLEOTIDE SEQUENCE [LARGE SCALE GENOMIC DNA]</scope>
    <source>
        <strain evidence="10">JCM 17111</strain>
    </source>
</reference>
<evidence type="ECO:0000259" key="4">
    <source>
        <dbReference type="Pfam" id="PF07627"/>
    </source>
</evidence>
<dbReference type="InterPro" id="IPR013039">
    <property type="entry name" value="DUF1588"/>
</dbReference>
<feature type="domain" description="DUF1592" evidence="5">
    <location>
        <begin position="849"/>
        <end position="971"/>
    </location>
</feature>
<dbReference type="Pfam" id="PF07627">
    <property type="entry name" value="PSCyt3"/>
    <property type="match status" value="1"/>
</dbReference>
<evidence type="ECO:0000313" key="9">
    <source>
        <dbReference type="EMBL" id="GAA3578177.1"/>
    </source>
</evidence>
<comment type="caution">
    <text evidence="9">The sequence shown here is derived from an EMBL/GenBank/DDBJ whole genome shotgun (WGS) entry which is preliminary data.</text>
</comment>
<dbReference type="Pfam" id="PF07635">
    <property type="entry name" value="PSCyt1"/>
    <property type="match status" value="1"/>
</dbReference>
<evidence type="ECO:0000259" key="7">
    <source>
        <dbReference type="Pfam" id="PF07637"/>
    </source>
</evidence>
<evidence type="ECO:0000259" key="3">
    <source>
        <dbReference type="Pfam" id="PF07626"/>
    </source>
</evidence>
<feature type="transmembrane region" description="Helical" evidence="1">
    <location>
        <begin position="117"/>
        <end position="137"/>
    </location>
</feature>
<feature type="domain" description="DUF1585" evidence="2">
    <location>
        <begin position="1103"/>
        <end position="1177"/>
    </location>
</feature>
<evidence type="ECO:0000256" key="1">
    <source>
        <dbReference type="SAM" id="Phobius"/>
    </source>
</evidence>